<evidence type="ECO:0000313" key="1">
    <source>
        <dbReference type="EMBL" id="KAG5616180.1"/>
    </source>
</evidence>
<comment type="caution">
    <text evidence="1">The sequence shown here is derived from an EMBL/GenBank/DDBJ whole genome shotgun (WGS) entry which is preliminary data.</text>
</comment>
<evidence type="ECO:0000313" key="2">
    <source>
        <dbReference type="Proteomes" id="UP000824120"/>
    </source>
</evidence>
<dbReference type="Proteomes" id="UP000824120">
    <property type="component" value="Chromosome 3"/>
</dbReference>
<sequence>MVERKNGAQTSSICLMELGLENIDSKFMEFPCNLGMDSSIAQNRTNNTWDVHLKGFCKTRSLGV</sequence>
<reference evidence="1 2" key="1">
    <citation type="submission" date="2020-09" db="EMBL/GenBank/DDBJ databases">
        <title>De no assembly of potato wild relative species, Solanum commersonii.</title>
        <authorList>
            <person name="Cho K."/>
        </authorList>
    </citation>
    <scope>NUCLEOTIDE SEQUENCE [LARGE SCALE GENOMIC DNA]</scope>
    <source>
        <strain evidence="1">LZ3.2</strain>
        <tissue evidence="1">Leaf</tissue>
    </source>
</reference>
<accession>A0A9J5ZW32</accession>
<protein>
    <submittedName>
        <fullName evidence="1">Uncharacterized protein</fullName>
    </submittedName>
</protein>
<gene>
    <name evidence="1" type="ORF">H5410_016004</name>
</gene>
<organism evidence="1 2">
    <name type="scientific">Solanum commersonii</name>
    <name type="common">Commerson's wild potato</name>
    <name type="synonym">Commerson's nightshade</name>
    <dbReference type="NCBI Taxonomy" id="4109"/>
    <lineage>
        <taxon>Eukaryota</taxon>
        <taxon>Viridiplantae</taxon>
        <taxon>Streptophyta</taxon>
        <taxon>Embryophyta</taxon>
        <taxon>Tracheophyta</taxon>
        <taxon>Spermatophyta</taxon>
        <taxon>Magnoliopsida</taxon>
        <taxon>eudicotyledons</taxon>
        <taxon>Gunneridae</taxon>
        <taxon>Pentapetalae</taxon>
        <taxon>asterids</taxon>
        <taxon>lamiids</taxon>
        <taxon>Solanales</taxon>
        <taxon>Solanaceae</taxon>
        <taxon>Solanoideae</taxon>
        <taxon>Solaneae</taxon>
        <taxon>Solanum</taxon>
    </lineage>
</organism>
<dbReference type="EMBL" id="JACXVP010000003">
    <property type="protein sequence ID" value="KAG5616180.1"/>
    <property type="molecule type" value="Genomic_DNA"/>
</dbReference>
<name>A0A9J5ZW32_SOLCO</name>
<proteinExistence type="predicted"/>
<dbReference type="AlphaFoldDB" id="A0A9J5ZW32"/>
<keyword evidence="2" id="KW-1185">Reference proteome</keyword>